<dbReference type="VEuPathDB" id="FungiDB:HMPREF1544_00213"/>
<dbReference type="EMBL" id="KE123897">
    <property type="protein sequence ID" value="EPB92774.1"/>
    <property type="molecule type" value="Genomic_DNA"/>
</dbReference>
<dbReference type="InterPro" id="IPR032675">
    <property type="entry name" value="LRR_dom_sf"/>
</dbReference>
<evidence type="ECO:0008006" key="3">
    <source>
        <dbReference type="Google" id="ProtNLM"/>
    </source>
</evidence>
<dbReference type="Proteomes" id="UP000014254">
    <property type="component" value="Unassembled WGS sequence"/>
</dbReference>
<gene>
    <name evidence="1" type="ORF">HMPREF1544_00213</name>
</gene>
<organism evidence="1 2">
    <name type="scientific">Mucor circinelloides f. circinelloides (strain 1006PhL)</name>
    <name type="common">Mucormycosis agent</name>
    <name type="synonym">Calyptromyces circinelloides</name>
    <dbReference type="NCBI Taxonomy" id="1220926"/>
    <lineage>
        <taxon>Eukaryota</taxon>
        <taxon>Fungi</taxon>
        <taxon>Fungi incertae sedis</taxon>
        <taxon>Mucoromycota</taxon>
        <taxon>Mucoromycotina</taxon>
        <taxon>Mucoromycetes</taxon>
        <taxon>Mucorales</taxon>
        <taxon>Mucorineae</taxon>
        <taxon>Mucoraceae</taxon>
        <taxon>Mucor</taxon>
    </lineage>
</organism>
<evidence type="ECO:0000313" key="1">
    <source>
        <dbReference type="EMBL" id="EPB92774.1"/>
    </source>
</evidence>
<sequence>MTDQSVKFVRTLRNNPYIGAFVKDLLFCEPFIRGKDTYDVLDIILRSCPNVEFLSSLDAITDEMLWPYILQSDIQLKKLQYFGITADAYGEWSDMWSPFVALKYCKTIRQVSISFDSNIDDRVDTCRHELLWKNLSKFTSMHTLLIRNDRSFSQSLFNLVLQNSPPKLQMLSMKVYNFSAADQPLKSIMPASNLKSLEIREGAYFDIPSLQYFAHTFTALTTAHIGFFEYPHEDEELWWSHFMPICMRLDHLSFGINYSSPDQQHQVKQIIELGLASAKEGAVKKELFLDLRGPSSGVSICCSKSPEKIKLRFVLTDINDARVNWIIPFAPDETTIAEVVFFDEYMTVMIGLPGDDMDPAKVSYRRISNQKCVDVFAKVIGHFGQKDYAKLTFSDMVLWDLSSLSNEALGQSASKLQLEFQRSALTEGIFPEISSRLVELDKLLINACDIYMEEAYTLKIFLPSTKIRSFGLVVAASHHMQRTGEFYNEAYALFIAAFDSASRYTVKIETRSDTYVIERDENGSKRSTKSGVRAHGTEDNRLIWIKCLELKEFMVSGRADDRFEVLE</sequence>
<dbReference type="OMA" id="ITIMRMA"/>
<proteinExistence type="predicted"/>
<dbReference type="Gene3D" id="3.80.10.10">
    <property type="entry name" value="Ribonuclease Inhibitor"/>
    <property type="match status" value="1"/>
</dbReference>
<dbReference type="InParanoid" id="S2JS17"/>
<reference evidence="2" key="1">
    <citation type="submission" date="2013-05" db="EMBL/GenBank/DDBJ databases">
        <title>The Genome sequence of Mucor circinelloides f. circinelloides 1006PhL.</title>
        <authorList>
            <consortium name="The Broad Institute Genomics Platform"/>
            <person name="Cuomo C."/>
            <person name="Earl A."/>
            <person name="Findley K."/>
            <person name="Lee S.C."/>
            <person name="Walker B."/>
            <person name="Young S."/>
            <person name="Zeng Q."/>
            <person name="Gargeya S."/>
            <person name="Fitzgerald M."/>
            <person name="Haas B."/>
            <person name="Abouelleil A."/>
            <person name="Allen A.W."/>
            <person name="Alvarado L."/>
            <person name="Arachchi H.M."/>
            <person name="Berlin A.M."/>
            <person name="Chapman S.B."/>
            <person name="Gainer-Dewar J."/>
            <person name="Goldberg J."/>
            <person name="Griggs A."/>
            <person name="Gujja S."/>
            <person name="Hansen M."/>
            <person name="Howarth C."/>
            <person name="Imamovic A."/>
            <person name="Ireland A."/>
            <person name="Larimer J."/>
            <person name="McCowan C."/>
            <person name="Murphy C."/>
            <person name="Pearson M."/>
            <person name="Poon T.W."/>
            <person name="Priest M."/>
            <person name="Roberts A."/>
            <person name="Saif S."/>
            <person name="Shea T."/>
            <person name="Sisk P."/>
            <person name="Sykes S."/>
            <person name="Wortman J."/>
            <person name="Nusbaum C."/>
            <person name="Birren B."/>
        </authorList>
    </citation>
    <scope>NUCLEOTIDE SEQUENCE [LARGE SCALE GENOMIC DNA]</scope>
    <source>
        <strain evidence="2">1006PhL</strain>
    </source>
</reference>
<dbReference type="AlphaFoldDB" id="S2JS17"/>
<dbReference type="OrthoDB" id="2221423at2759"/>
<accession>S2JS17</accession>
<protein>
    <recommendedName>
        <fullName evidence="3">F-box domain-containing protein</fullName>
    </recommendedName>
</protein>
<keyword evidence="2" id="KW-1185">Reference proteome</keyword>
<evidence type="ECO:0000313" key="2">
    <source>
        <dbReference type="Proteomes" id="UP000014254"/>
    </source>
</evidence>
<name>S2JS17_MUCC1</name>